<sequence>MMRRKLFGILLIGAILLWGAKLWLRKEQNKNATSQSTNTINIEAEIPQDAAMQNDSSTVTTVAENLDTPWGIAFLPDKSMFVTERPGRVRFIDSNGNLDPTPVGELKKVKEIGEGGLLGITLHPDFPANHYVYLYYTYNSRRNDTMNRVVRMTYENNQLTGEQIIVDEIPGAANHNGGRIKFGPDKYLYITTGDAQEPSQAQNTNKLGGKILRVTDKGDPAPGNPFNNSVFSYGHRNPQGLAWDGNGRLWATEHGQSALDELNLIEAGKNYGWPTIQGDEQKAEMEKPRLHSGPVTWAPAGSAFIDTSLFFGGLRGQTLYEAVIKDDQITTLKEHLKGQFGRIRDVILSDDGILYLTTSNRDGRGTPASSDDKIIKINPLTLPSS</sequence>
<comment type="caution">
    <text evidence="2">The sequence shown here is derived from an EMBL/GenBank/DDBJ whole genome shotgun (WGS) entry which is preliminary data.</text>
</comment>
<protein>
    <recommendedName>
        <fullName evidence="1">Glucose/Sorbosone dehydrogenase domain-containing protein</fullName>
    </recommendedName>
</protein>
<reference evidence="2 3" key="1">
    <citation type="journal article" date="2016" name="Nat. Commun.">
        <title>Thousands of microbial genomes shed light on interconnected biogeochemical processes in an aquifer system.</title>
        <authorList>
            <person name="Anantharaman K."/>
            <person name="Brown C.T."/>
            <person name="Hug L.A."/>
            <person name="Sharon I."/>
            <person name="Castelle C.J."/>
            <person name="Probst A.J."/>
            <person name="Thomas B.C."/>
            <person name="Singh A."/>
            <person name="Wilkins M.J."/>
            <person name="Karaoz U."/>
            <person name="Brodie E.L."/>
            <person name="Williams K.H."/>
            <person name="Hubbard S.S."/>
            <person name="Banfield J.F."/>
        </authorList>
    </citation>
    <scope>NUCLEOTIDE SEQUENCE [LARGE SCALE GENOMIC DNA]</scope>
</reference>
<dbReference type="EMBL" id="MFJR01000005">
    <property type="protein sequence ID" value="OGG27240.1"/>
    <property type="molecule type" value="Genomic_DNA"/>
</dbReference>
<organism evidence="2 3">
    <name type="scientific">Candidatus Gottesmanbacteria bacterium RIFCSPLOWO2_01_FULL_39_12b</name>
    <dbReference type="NCBI Taxonomy" id="1798388"/>
    <lineage>
        <taxon>Bacteria</taxon>
        <taxon>Candidatus Gottesmaniibacteriota</taxon>
    </lineage>
</organism>
<proteinExistence type="predicted"/>
<evidence type="ECO:0000313" key="2">
    <source>
        <dbReference type="EMBL" id="OGG27240.1"/>
    </source>
</evidence>
<dbReference type="AlphaFoldDB" id="A0A1F6ARC3"/>
<dbReference type="Pfam" id="PF07995">
    <property type="entry name" value="GSDH"/>
    <property type="match status" value="1"/>
</dbReference>
<accession>A0A1F6ARC3</accession>
<dbReference type="Gene3D" id="2.120.10.30">
    <property type="entry name" value="TolB, C-terminal domain"/>
    <property type="match status" value="1"/>
</dbReference>
<name>A0A1F6ARC3_9BACT</name>
<dbReference type="InterPro" id="IPR011042">
    <property type="entry name" value="6-blade_b-propeller_TolB-like"/>
</dbReference>
<evidence type="ECO:0000313" key="3">
    <source>
        <dbReference type="Proteomes" id="UP000176609"/>
    </source>
</evidence>
<dbReference type="InterPro" id="IPR012938">
    <property type="entry name" value="Glc/Sorbosone_DH"/>
</dbReference>
<evidence type="ECO:0000259" key="1">
    <source>
        <dbReference type="Pfam" id="PF07995"/>
    </source>
</evidence>
<feature type="domain" description="Glucose/Sorbosone dehydrogenase" evidence="1">
    <location>
        <begin position="66"/>
        <end position="364"/>
    </location>
</feature>
<dbReference type="Proteomes" id="UP000176609">
    <property type="component" value="Unassembled WGS sequence"/>
</dbReference>
<dbReference type="InterPro" id="IPR011041">
    <property type="entry name" value="Quinoprot_gluc/sorb_DH_b-prop"/>
</dbReference>
<dbReference type="PANTHER" id="PTHR19328:SF13">
    <property type="entry name" value="HIPL1 PROTEIN"/>
    <property type="match status" value="1"/>
</dbReference>
<dbReference type="SUPFAM" id="SSF50952">
    <property type="entry name" value="Soluble quinoprotein glucose dehydrogenase"/>
    <property type="match status" value="1"/>
</dbReference>
<dbReference type="PANTHER" id="PTHR19328">
    <property type="entry name" value="HEDGEHOG-INTERACTING PROTEIN"/>
    <property type="match status" value="1"/>
</dbReference>
<gene>
    <name evidence="2" type="ORF">A2960_00265</name>
</gene>